<organism evidence="5 6">
    <name type="scientific">Rhizobium loti</name>
    <name type="common">Mesorhizobium loti</name>
    <dbReference type="NCBI Taxonomy" id="381"/>
    <lineage>
        <taxon>Bacteria</taxon>
        <taxon>Pseudomonadati</taxon>
        <taxon>Pseudomonadota</taxon>
        <taxon>Alphaproteobacteria</taxon>
        <taxon>Hyphomicrobiales</taxon>
        <taxon>Phyllobacteriaceae</taxon>
        <taxon>Mesorhizobium</taxon>
    </lineage>
</organism>
<dbReference type="Pfam" id="PF13377">
    <property type="entry name" value="Peripla_BP_3"/>
    <property type="match status" value="1"/>
</dbReference>
<evidence type="ECO:0000256" key="1">
    <source>
        <dbReference type="ARBA" id="ARBA00023015"/>
    </source>
</evidence>
<dbReference type="InterPro" id="IPR028082">
    <property type="entry name" value="Peripla_BP_I"/>
</dbReference>
<dbReference type="AlphaFoldDB" id="A0A8E3B830"/>
<sequence length="331" mass="36426">MATTIKDIARQAGVSAATVSKVLNRKDHSIGEKTREKIWSLVKELNYTPNSIARSLITRSSRVIGVIVPDILNAYFTELVRACDQAARERGYSTILCNSDSDPEKEASHLTFLASHGVDGIVLAASDLIPDAHLLERLRIPLVSMDREIPDLDCLAARIDTDYETGAFLSASHLIRAGHRRIAFVSGNPQASNTKIRRAGFERAHREAGLPVDPDLIECGAFNHRFGLVATRTLLDRTSFTAMCCMSDMLAMGATVALRERGLSVPEDCAVIGFDNIYIAPLLVRPLSTIERRISESGYLAIGALIDFLDDPTHPRRMVLMEPTVIQRETT</sequence>
<dbReference type="Gene3D" id="3.40.50.2300">
    <property type="match status" value="2"/>
</dbReference>
<dbReference type="CDD" id="cd01392">
    <property type="entry name" value="HTH_LacI"/>
    <property type="match status" value="1"/>
</dbReference>
<evidence type="ECO:0000313" key="5">
    <source>
        <dbReference type="EMBL" id="PWJ94865.1"/>
    </source>
</evidence>
<dbReference type="CDD" id="cd06267">
    <property type="entry name" value="PBP1_LacI_sugar_binding-like"/>
    <property type="match status" value="1"/>
</dbReference>
<dbReference type="PANTHER" id="PTHR30146">
    <property type="entry name" value="LACI-RELATED TRANSCRIPTIONAL REPRESSOR"/>
    <property type="match status" value="1"/>
</dbReference>
<comment type="caution">
    <text evidence="5">The sequence shown here is derived from an EMBL/GenBank/DDBJ whole genome shotgun (WGS) entry which is preliminary data.</text>
</comment>
<evidence type="ECO:0000256" key="3">
    <source>
        <dbReference type="ARBA" id="ARBA00023163"/>
    </source>
</evidence>
<feature type="domain" description="HTH lacI-type" evidence="4">
    <location>
        <begin position="3"/>
        <end position="58"/>
    </location>
</feature>
<accession>A0A8E3B830</accession>
<evidence type="ECO:0000256" key="2">
    <source>
        <dbReference type="ARBA" id="ARBA00023125"/>
    </source>
</evidence>
<dbReference type="GO" id="GO:0003700">
    <property type="term" value="F:DNA-binding transcription factor activity"/>
    <property type="evidence" value="ECO:0007669"/>
    <property type="project" value="TreeGrafter"/>
</dbReference>
<protein>
    <submittedName>
        <fullName evidence="5">LacI family transcriptional regulator</fullName>
    </submittedName>
</protein>
<proteinExistence type="predicted"/>
<gene>
    <name evidence="5" type="ORF">C8D77_1011551</name>
</gene>
<dbReference type="PROSITE" id="PS00356">
    <property type="entry name" value="HTH_LACI_1"/>
    <property type="match status" value="1"/>
</dbReference>
<dbReference type="SMART" id="SM00354">
    <property type="entry name" value="HTH_LACI"/>
    <property type="match status" value="1"/>
</dbReference>
<dbReference type="InterPro" id="IPR000843">
    <property type="entry name" value="HTH_LacI"/>
</dbReference>
<dbReference type="InterPro" id="IPR010982">
    <property type="entry name" value="Lambda_DNA-bd_dom_sf"/>
</dbReference>
<reference evidence="5 6" key="1">
    <citation type="submission" date="2018-05" db="EMBL/GenBank/DDBJ databases">
        <title>Genomic Encyclopedia of Type Strains, Phase IV (KMG-IV): sequencing the most valuable type-strain genomes for metagenomic binning, comparative biology and taxonomic classification.</title>
        <authorList>
            <person name="Goeker M."/>
        </authorList>
    </citation>
    <scope>NUCLEOTIDE SEQUENCE [LARGE SCALE GENOMIC DNA]</scope>
    <source>
        <strain evidence="5 6">DSM 2626</strain>
    </source>
</reference>
<evidence type="ECO:0000259" key="4">
    <source>
        <dbReference type="PROSITE" id="PS50932"/>
    </source>
</evidence>
<dbReference type="PANTHER" id="PTHR30146:SF109">
    <property type="entry name" value="HTH-TYPE TRANSCRIPTIONAL REGULATOR GALS"/>
    <property type="match status" value="1"/>
</dbReference>
<dbReference type="PROSITE" id="PS50932">
    <property type="entry name" value="HTH_LACI_2"/>
    <property type="match status" value="1"/>
</dbReference>
<dbReference type="Gene3D" id="1.10.260.40">
    <property type="entry name" value="lambda repressor-like DNA-binding domains"/>
    <property type="match status" value="1"/>
</dbReference>
<name>A0A8E3B830_RHILI</name>
<dbReference type="InterPro" id="IPR046335">
    <property type="entry name" value="LacI/GalR-like_sensor"/>
</dbReference>
<dbReference type="EMBL" id="QGGH01000001">
    <property type="protein sequence ID" value="PWJ94865.1"/>
    <property type="molecule type" value="Genomic_DNA"/>
</dbReference>
<dbReference type="RefSeq" id="WP_170136678.1">
    <property type="nucleotide sequence ID" value="NZ_QGGH01000001.1"/>
</dbReference>
<keyword evidence="3" id="KW-0804">Transcription</keyword>
<dbReference type="Pfam" id="PF00356">
    <property type="entry name" value="LacI"/>
    <property type="match status" value="1"/>
</dbReference>
<dbReference type="GO" id="GO:0000976">
    <property type="term" value="F:transcription cis-regulatory region binding"/>
    <property type="evidence" value="ECO:0007669"/>
    <property type="project" value="TreeGrafter"/>
</dbReference>
<keyword evidence="1" id="KW-0805">Transcription regulation</keyword>
<dbReference type="SUPFAM" id="SSF47413">
    <property type="entry name" value="lambda repressor-like DNA-binding domains"/>
    <property type="match status" value="1"/>
</dbReference>
<dbReference type="PRINTS" id="PR00036">
    <property type="entry name" value="HTHLACI"/>
</dbReference>
<keyword evidence="2" id="KW-0238">DNA-binding</keyword>
<dbReference type="GeneID" id="61050876"/>
<dbReference type="Proteomes" id="UP000245631">
    <property type="component" value="Unassembled WGS sequence"/>
</dbReference>
<dbReference type="SUPFAM" id="SSF53822">
    <property type="entry name" value="Periplasmic binding protein-like I"/>
    <property type="match status" value="1"/>
</dbReference>
<evidence type="ECO:0000313" key="6">
    <source>
        <dbReference type="Proteomes" id="UP000245631"/>
    </source>
</evidence>